<comment type="caution">
    <text evidence="1">The sequence shown here is derived from an EMBL/GenBank/DDBJ whole genome shotgun (WGS) entry which is preliminary data.</text>
</comment>
<dbReference type="Proteomes" id="UP001230649">
    <property type="component" value="Unassembled WGS sequence"/>
</dbReference>
<sequence length="542" mass="61012">MNLDNLPPEILDLIAHHILLTEATPGKLAKRGLCSYTDDDDTRHRATILTTNPPFPAGSSVFDLASVSRYTRNVLFLWRNSRYVKVPYVIEGKGKADGISPSLLASVDKLRVVSRKRPLEFLPETTFTSLVNQGIGDILLPYHYLSHLEIDWHLLPLEDPRLGAMEACANAIPVMKFDLRCSRACTLLTVGDLHIKLGAGSGSIDSPRAEMMGQQLDWIFQQFDLPALRTLHFSHDFTGGNLDMFHAQWKKLLPAIRLQYWPYLEAIQICVVAPYHYADREGPPETADPAQAAIWRPLIKDIVEHLATCKKPLDVNITLHWKFHALDLPSPFKDAEHGKPEPVLREQIMPSAAAFDAFVQELQGRAKDQPFSLQFMASCGSRDRQAKRLLQATYRPDLAPKQGTTSRSDSEDSPATTYQIHQVNIDRLKETLSQPDPNAAERPAAEGAPEARRARLLDLHRRLGQRRARGEVLTLEMVQREMGQIMPVDWQGHIQVLEHGDGPEEDDEGDDDNADDRRDPDLRLLGAVRAHWLAAMDDDLFD</sequence>
<gene>
    <name evidence="1" type="ORF">QFC20_006882</name>
</gene>
<evidence type="ECO:0000313" key="2">
    <source>
        <dbReference type="Proteomes" id="UP001230649"/>
    </source>
</evidence>
<organism evidence="1 2">
    <name type="scientific">Naganishia adeliensis</name>
    <dbReference type="NCBI Taxonomy" id="92952"/>
    <lineage>
        <taxon>Eukaryota</taxon>
        <taxon>Fungi</taxon>
        <taxon>Dikarya</taxon>
        <taxon>Basidiomycota</taxon>
        <taxon>Agaricomycotina</taxon>
        <taxon>Tremellomycetes</taxon>
        <taxon>Filobasidiales</taxon>
        <taxon>Filobasidiaceae</taxon>
        <taxon>Naganishia</taxon>
    </lineage>
</organism>
<proteinExistence type="predicted"/>
<evidence type="ECO:0000313" key="1">
    <source>
        <dbReference type="EMBL" id="KAJ9094567.1"/>
    </source>
</evidence>
<dbReference type="EMBL" id="JASBWS010000137">
    <property type="protein sequence ID" value="KAJ9094567.1"/>
    <property type="molecule type" value="Genomic_DNA"/>
</dbReference>
<protein>
    <submittedName>
        <fullName evidence="1">Uncharacterized protein</fullName>
    </submittedName>
</protein>
<name>A0ACC2V5M7_9TREE</name>
<reference evidence="1" key="1">
    <citation type="submission" date="2023-04" db="EMBL/GenBank/DDBJ databases">
        <title>Draft Genome sequencing of Naganishia species isolated from polar environments using Oxford Nanopore Technology.</title>
        <authorList>
            <person name="Leo P."/>
            <person name="Venkateswaran K."/>
        </authorList>
    </citation>
    <scope>NUCLEOTIDE SEQUENCE</scope>
    <source>
        <strain evidence="1">MNA-CCFEE 5262</strain>
    </source>
</reference>
<accession>A0ACC2V5M7</accession>
<keyword evidence="2" id="KW-1185">Reference proteome</keyword>